<keyword evidence="1" id="KW-1133">Transmembrane helix</keyword>
<accession>A0AAF0UT43</accession>
<dbReference type="Proteomes" id="UP001234989">
    <property type="component" value="Chromosome 10"/>
</dbReference>
<evidence type="ECO:0000313" key="2">
    <source>
        <dbReference type="EMBL" id="WMV51570.1"/>
    </source>
</evidence>
<feature type="transmembrane region" description="Helical" evidence="1">
    <location>
        <begin position="12"/>
        <end position="33"/>
    </location>
</feature>
<sequence length="34" mass="3957">MSGVESQVKYWFICLSTIIYQGCEVVLVLFLSWN</sequence>
<keyword evidence="1" id="KW-0812">Transmembrane</keyword>
<evidence type="ECO:0000313" key="3">
    <source>
        <dbReference type="Proteomes" id="UP001234989"/>
    </source>
</evidence>
<gene>
    <name evidence="2" type="ORF">MTR67_044955</name>
</gene>
<proteinExistence type="predicted"/>
<protein>
    <submittedName>
        <fullName evidence="2">Uncharacterized protein</fullName>
    </submittedName>
</protein>
<keyword evidence="1" id="KW-0472">Membrane</keyword>
<dbReference type="AlphaFoldDB" id="A0AAF0UT43"/>
<organism evidence="2 3">
    <name type="scientific">Solanum verrucosum</name>
    <dbReference type="NCBI Taxonomy" id="315347"/>
    <lineage>
        <taxon>Eukaryota</taxon>
        <taxon>Viridiplantae</taxon>
        <taxon>Streptophyta</taxon>
        <taxon>Embryophyta</taxon>
        <taxon>Tracheophyta</taxon>
        <taxon>Spermatophyta</taxon>
        <taxon>Magnoliopsida</taxon>
        <taxon>eudicotyledons</taxon>
        <taxon>Gunneridae</taxon>
        <taxon>Pentapetalae</taxon>
        <taxon>asterids</taxon>
        <taxon>lamiids</taxon>
        <taxon>Solanales</taxon>
        <taxon>Solanaceae</taxon>
        <taxon>Solanoideae</taxon>
        <taxon>Solaneae</taxon>
        <taxon>Solanum</taxon>
    </lineage>
</organism>
<reference evidence="2" key="1">
    <citation type="submission" date="2023-08" db="EMBL/GenBank/DDBJ databases">
        <title>A de novo genome assembly of Solanum verrucosum Schlechtendal, a Mexican diploid species geographically isolated from the other diploid A-genome species in potato relatives.</title>
        <authorList>
            <person name="Hosaka K."/>
        </authorList>
    </citation>
    <scope>NUCLEOTIDE SEQUENCE</scope>
    <source>
        <tissue evidence="2">Young leaves</tissue>
    </source>
</reference>
<keyword evidence="3" id="KW-1185">Reference proteome</keyword>
<name>A0AAF0UT43_SOLVR</name>
<dbReference type="EMBL" id="CP133621">
    <property type="protein sequence ID" value="WMV51570.1"/>
    <property type="molecule type" value="Genomic_DNA"/>
</dbReference>
<evidence type="ECO:0000256" key="1">
    <source>
        <dbReference type="SAM" id="Phobius"/>
    </source>
</evidence>